<organism evidence="1 2">
    <name type="scientific">Cordylochernes scorpioides</name>
    <dbReference type="NCBI Taxonomy" id="51811"/>
    <lineage>
        <taxon>Eukaryota</taxon>
        <taxon>Metazoa</taxon>
        <taxon>Ecdysozoa</taxon>
        <taxon>Arthropoda</taxon>
        <taxon>Chelicerata</taxon>
        <taxon>Arachnida</taxon>
        <taxon>Pseudoscorpiones</taxon>
        <taxon>Cheliferoidea</taxon>
        <taxon>Chernetidae</taxon>
        <taxon>Cordylochernes</taxon>
    </lineage>
</organism>
<gene>
    <name evidence="1" type="ORF">LAZ67_13001556</name>
</gene>
<proteinExistence type="predicted"/>
<reference evidence="1 2" key="1">
    <citation type="submission" date="2022-01" db="EMBL/GenBank/DDBJ databases">
        <title>A chromosomal length assembly of Cordylochernes scorpioides.</title>
        <authorList>
            <person name="Zeh D."/>
            <person name="Zeh J."/>
        </authorList>
    </citation>
    <scope>NUCLEOTIDE SEQUENCE [LARGE SCALE GENOMIC DNA]</scope>
    <source>
        <strain evidence="1">IN4F17</strain>
        <tissue evidence="1">Whole Body</tissue>
    </source>
</reference>
<evidence type="ECO:0000313" key="1">
    <source>
        <dbReference type="EMBL" id="UYV75852.1"/>
    </source>
</evidence>
<keyword evidence="2" id="KW-1185">Reference proteome</keyword>
<sequence length="119" mass="13743">MFCSYSVNAVFRSQLIAICETSEILIIKIPESLMIVEPIRRQEAKLQAARAFAPGMGSKINRYRNFTENMFEISHKNDLRIKSLKDHDDMLEWKIRENSLIFYGINGPIAENSDETLCN</sequence>
<protein>
    <submittedName>
        <fullName evidence="1">Uncharacterized protein</fullName>
    </submittedName>
</protein>
<dbReference type="Proteomes" id="UP001235939">
    <property type="component" value="Chromosome 13"/>
</dbReference>
<accession>A0ABY6L3Y8</accession>
<name>A0ABY6L3Y8_9ARAC</name>
<evidence type="ECO:0000313" key="2">
    <source>
        <dbReference type="Proteomes" id="UP001235939"/>
    </source>
</evidence>
<dbReference type="EMBL" id="CP092875">
    <property type="protein sequence ID" value="UYV75852.1"/>
    <property type="molecule type" value="Genomic_DNA"/>
</dbReference>